<dbReference type="InterPro" id="IPR018805">
    <property type="entry name" value="YJL171C/Tos1_C"/>
</dbReference>
<dbReference type="EC" id="3.2.1.39" evidence="3"/>
<protein>
    <recommendedName>
        <fullName evidence="3">glucan endo-1,3-beta-D-glucosidase</fullName>
        <ecNumber evidence="3">3.2.1.39</ecNumber>
    </recommendedName>
</protein>
<accession>A0A485KZV6</accession>
<comment type="similarity">
    <text evidence="2">Belongs to the PGA52 family.</text>
</comment>
<dbReference type="SUPFAM" id="SSF49899">
    <property type="entry name" value="Concanavalin A-like lectins/glucanases"/>
    <property type="match status" value="1"/>
</dbReference>
<evidence type="ECO:0000313" key="13">
    <source>
        <dbReference type="Proteomes" id="UP000332933"/>
    </source>
</evidence>
<gene>
    <name evidence="12" type="primary">Aste57867_14082</name>
    <name evidence="11" type="ORF">As57867_014031</name>
    <name evidence="12" type="ORF">ASTE57867_14082</name>
</gene>
<evidence type="ECO:0000256" key="1">
    <source>
        <dbReference type="ARBA" id="ARBA00000382"/>
    </source>
</evidence>
<feature type="domain" description="Apple" evidence="10">
    <location>
        <begin position="60"/>
        <end position="101"/>
    </location>
</feature>
<keyword evidence="7" id="KW-0961">Cell wall biogenesis/degradation</keyword>
<evidence type="ECO:0000256" key="2">
    <source>
        <dbReference type="ARBA" id="ARBA00006055"/>
    </source>
</evidence>
<comment type="catalytic activity">
    <reaction evidence="1">
        <text>Hydrolysis of (1-&gt;3)-beta-D-glucosidic linkages in (1-&gt;3)-beta-D-glucans.</text>
        <dbReference type="EC" id="3.2.1.39"/>
    </reaction>
</comment>
<keyword evidence="13" id="KW-1185">Reference proteome</keyword>
<dbReference type="PANTHER" id="PTHR31737:SF2">
    <property type="entry name" value="PROTEIN TOS1"/>
    <property type="match status" value="1"/>
</dbReference>
<dbReference type="Pfam" id="PF10287">
    <property type="entry name" value="YJL171C_Tos1_C"/>
    <property type="match status" value="1"/>
</dbReference>
<dbReference type="InterPro" id="IPR013320">
    <property type="entry name" value="ConA-like_dom_sf"/>
</dbReference>
<evidence type="ECO:0000256" key="3">
    <source>
        <dbReference type="ARBA" id="ARBA00012780"/>
    </source>
</evidence>
<keyword evidence="4" id="KW-0732">Signal</keyword>
<dbReference type="Gene3D" id="3.50.4.10">
    <property type="entry name" value="Hepatocyte Growth Factor"/>
    <property type="match status" value="1"/>
</dbReference>
<dbReference type="OrthoDB" id="118256at2759"/>
<dbReference type="Proteomes" id="UP000332933">
    <property type="component" value="Unassembled WGS sequence"/>
</dbReference>
<evidence type="ECO:0000259" key="8">
    <source>
        <dbReference type="Pfam" id="PF10287"/>
    </source>
</evidence>
<evidence type="ECO:0000256" key="7">
    <source>
        <dbReference type="ARBA" id="ARBA00023316"/>
    </source>
</evidence>
<dbReference type="InterPro" id="IPR003609">
    <property type="entry name" value="Pan_app"/>
</dbReference>
<evidence type="ECO:0000259" key="9">
    <source>
        <dbReference type="Pfam" id="PF10290"/>
    </source>
</evidence>
<dbReference type="EMBL" id="VJMH01005517">
    <property type="protein sequence ID" value="KAF0695078.1"/>
    <property type="molecule type" value="Genomic_DNA"/>
</dbReference>
<keyword evidence="5" id="KW-0378">Hydrolase</keyword>
<dbReference type="EMBL" id="CAADRA010005538">
    <property type="protein sequence ID" value="VFT90910.1"/>
    <property type="molecule type" value="Genomic_DNA"/>
</dbReference>
<organism evidence="12 13">
    <name type="scientific">Aphanomyces stellatus</name>
    <dbReference type="NCBI Taxonomy" id="120398"/>
    <lineage>
        <taxon>Eukaryota</taxon>
        <taxon>Sar</taxon>
        <taxon>Stramenopiles</taxon>
        <taxon>Oomycota</taxon>
        <taxon>Saprolegniomycetes</taxon>
        <taxon>Saprolegniales</taxon>
        <taxon>Verrucalvaceae</taxon>
        <taxon>Aphanomyces</taxon>
    </lineage>
</organism>
<keyword evidence="6" id="KW-0326">Glycosidase</keyword>
<evidence type="ECO:0000256" key="6">
    <source>
        <dbReference type="ARBA" id="ARBA00023295"/>
    </source>
</evidence>
<dbReference type="InterPro" id="IPR018807">
    <property type="entry name" value="YJL171C/Tos1_N"/>
</dbReference>
<dbReference type="AlphaFoldDB" id="A0A485KZV6"/>
<proteinExistence type="inferred from homology"/>
<evidence type="ECO:0000256" key="4">
    <source>
        <dbReference type="ARBA" id="ARBA00022729"/>
    </source>
</evidence>
<dbReference type="GO" id="GO:0071555">
    <property type="term" value="P:cell wall organization"/>
    <property type="evidence" value="ECO:0007669"/>
    <property type="project" value="UniProtKB-KW"/>
</dbReference>
<evidence type="ECO:0000256" key="5">
    <source>
        <dbReference type="ARBA" id="ARBA00022801"/>
    </source>
</evidence>
<sequence length="440" mass="46844">MSRSTFSGILAIHSQHVILQLALPDTQPHSMKLHFLFTTLVAATAFASTANECNSVQADVDYFGNDIGHTSRANAGDCCSDCQANPECVVSVWVQGTCWLKNKIAPKTTLQGATAYFPTRAAGDAGNATAPAGGSSSLPTLNVQSGFAYATSQRSGSYNMVTALQGCQKTSVSSQGPIAPYHEDVSFVFRGPMDIYNIAIFQPQNGQWVRASSYSQQSSSNLVFMNNANPQKFNGLAPQGYASADGRSFSQSASQFKGRLDDGSDPGNIYGGPGIATGVEVNILQPAKCTRDTCKGYFDSTFGLQGWSGSKIFVTKVKMDAGGIPAIWMLNAQVVRANQYGCNCRGMADPGGCGELDIAEAIYKGTNTLATHNYWLNANPSTGHDTWATRPTNGPATFVTILDETSGAIKVLKLSGDDFAHFDVDNISVESMNKLIQHQV</sequence>
<evidence type="ECO:0000313" key="12">
    <source>
        <dbReference type="EMBL" id="VFT90910.1"/>
    </source>
</evidence>
<dbReference type="GO" id="GO:0042973">
    <property type="term" value="F:glucan endo-1,3-beta-D-glucosidase activity"/>
    <property type="evidence" value="ECO:0007669"/>
    <property type="project" value="UniProtKB-EC"/>
</dbReference>
<feature type="domain" description="Cell wall protein YJL171C/Tos1 C-terminal" evidence="8">
    <location>
        <begin position="206"/>
        <end position="432"/>
    </location>
</feature>
<evidence type="ECO:0000313" key="11">
    <source>
        <dbReference type="EMBL" id="KAF0695078.1"/>
    </source>
</evidence>
<dbReference type="PANTHER" id="PTHR31737">
    <property type="entry name" value="PROTEIN TOS1"/>
    <property type="match status" value="1"/>
</dbReference>
<evidence type="ECO:0000259" key="10">
    <source>
        <dbReference type="Pfam" id="PF14295"/>
    </source>
</evidence>
<reference evidence="12 13" key="1">
    <citation type="submission" date="2019-03" db="EMBL/GenBank/DDBJ databases">
        <authorList>
            <person name="Gaulin E."/>
            <person name="Dumas B."/>
        </authorList>
    </citation>
    <scope>NUCLEOTIDE SEQUENCE [LARGE SCALE GENOMIC DNA]</scope>
    <source>
        <strain evidence="12">CBS 568.67</strain>
    </source>
</reference>
<dbReference type="Pfam" id="PF10290">
    <property type="entry name" value="YJL171C_Tos1_N"/>
    <property type="match status" value="1"/>
</dbReference>
<dbReference type="Pfam" id="PF14295">
    <property type="entry name" value="PAN_4"/>
    <property type="match status" value="1"/>
</dbReference>
<dbReference type="Gene3D" id="2.60.120.200">
    <property type="match status" value="1"/>
</dbReference>
<reference evidence="11" key="2">
    <citation type="submission" date="2019-06" db="EMBL/GenBank/DDBJ databases">
        <title>Genomics analysis of Aphanomyces spp. identifies a new class of oomycete effector associated with host adaptation.</title>
        <authorList>
            <person name="Gaulin E."/>
        </authorList>
    </citation>
    <scope>NUCLEOTIDE SEQUENCE</scope>
    <source>
        <strain evidence="11">CBS 578.67</strain>
    </source>
</reference>
<feature type="domain" description="Cell wall protein YJL171C/Tos1 N-terminal" evidence="9">
    <location>
        <begin position="149"/>
        <end position="202"/>
    </location>
</feature>
<name>A0A485KZV6_9STRA</name>